<keyword evidence="3" id="KW-1185">Reference proteome</keyword>
<dbReference type="EMBL" id="JAABOQ010000004">
    <property type="protein sequence ID" value="NER17674.1"/>
    <property type="molecule type" value="Genomic_DNA"/>
</dbReference>
<comment type="caution">
    <text evidence="2">The sequence shown here is derived from an EMBL/GenBank/DDBJ whole genome shotgun (WGS) entry which is preliminary data.</text>
</comment>
<keyword evidence="1" id="KW-0732">Signal</keyword>
<dbReference type="Gene3D" id="3.90.840.10">
    <property type="entry name" value="Thiol-activated cytolysin superfamily/Thiol-activated cytolysin, alpha-beta domain"/>
    <property type="match status" value="1"/>
</dbReference>
<dbReference type="SUPFAM" id="SSF50923">
    <property type="entry name" value="Hemopexin-like domain"/>
    <property type="match status" value="1"/>
</dbReference>
<evidence type="ECO:0008006" key="4">
    <source>
        <dbReference type="Google" id="ProtNLM"/>
    </source>
</evidence>
<name>A0A6M0CNP8_9FLAO</name>
<dbReference type="InterPro" id="IPR036363">
    <property type="entry name" value="Thiol_cytolysin_ab_sf"/>
</dbReference>
<dbReference type="Pfam" id="PF01289">
    <property type="entry name" value="Thiol_cytolysin"/>
    <property type="match status" value="1"/>
</dbReference>
<proteinExistence type="predicted"/>
<dbReference type="GO" id="GO:0015485">
    <property type="term" value="F:cholesterol binding"/>
    <property type="evidence" value="ECO:0007669"/>
    <property type="project" value="InterPro"/>
</dbReference>
<feature type="chain" id="PRO_5026846311" description="Thiol-activated cytolysin" evidence="1">
    <location>
        <begin position="21"/>
        <end position="640"/>
    </location>
</feature>
<dbReference type="Proteomes" id="UP000474296">
    <property type="component" value="Unassembled WGS sequence"/>
</dbReference>
<evidence type="ECO:0000313" key="3">
    <source>
        <dbReference type="Proteomes" id="UP000474296"/>
    </source>
</evidence>
<dbReference type="RefSeq" id="WP_164032350.1">
    <property type="nucleotide sequence ID" value="NZ_JAABOQ010000004.1"/>
</dbReference>
<dbReference type="PRINTS" id="PR01400">
    <property type="entry name" value="TACYTOLYSIN"/>
</dbReference>
<evidence type="ECO:0000313" key="2">
    <source>
        <dbReference type="EMBL" id="NER17674.1"/>
    </source>
</evidence>
<protein>
    <recommendedName>
        <fullName evidence="4">Thiol-activated cytolysin</fullName>
    </recommendedName>
</protein>
<sequence length="640" mass="70134">MKKSMLFLLCLFLLAGCSKDEVTEEPPVAEEEPDVTEGLTFAQVFAAGGEFEPFPESRTMETIATSAPMNEDYEREDEEGGEVTERSVCVTETVSVLDGNGQFPLFNSNADVVFPGNLLQGKTLTDATPKPIVVGRAGGTISYDLNNGNTNSTFTVDEVKKSSIQNGMNNIIANAGEVVPANFQVDIIQIESESQMALEMGIEVETFTTKVEGNMSFSTEKEYNRTLVKVNQSYYTMSFDLPTSLDEIFGDNVTPEQLETFVQADNPATFISSVTYGRIFYMLIESTSSREEMQASLKVTYDAAAINGSGSLDVETFNSLKEVKIKSIAYGGDAEGSFQLLGETSIAAIANKIGASTDIRAGLPLSYVVRSVERPDIVVGTKLATEYDIVSCEVKGILPPDVYRPLVDLFEDGIGAAFQLTGKIIVMYNKTGDKYAYYNVGSGEAPRIWDVSDWEGAITSNHISTGPIGAAVRWGEDRIHLFNMDGTKFLKFNYDSTSSILSSPNNPIGTIERNTDGSPKFFEASTYYATTINPVTSFPFANDGIDAAIQYSEDATQRYFSNDGKSTIALNFDRTLDRYVWSDIDAPKTIFGVDFFESVGATTKVQFGPTTLEVIYFNWEGDQMIIQTQPNTFNGPYFVN</sequence>
<dbReference type="Gene3D" id="3.30.1040.20">
    <property type="match status" value="1"/>
</dbReference>
<dbReference type="Gene3D" id="3.40.30.40">
    <property type="entry name" value="Perfringolysin"/>
    <property type="match status" value="1"/>
</dbReference>
<dbReference type="SUPFAM" id="SSF56978">
    <property type="entry name" value="Perfringolysin"/>
    <property type="match status" value="1"/>
</dbReference>
<accession>A0A6M0CNP8</accession>
<feature type="signal peptide" evidence="1">
    <location>
        <begin position="1"/>
        <end position="20"/>
    </location>
</feature>
<dbReference type="AlphaFoldDB" id="A0A6M0CNP8"/>
<evidence type="ECO:0000256" key="1">
    <source>
        <dbReference type="SAM" id="SignalP"/>
    </source>
</evidence>
<dbReference type="InterPro" id="IPR001869">
    <property type="entry name" value="Thiol_cytolysin"/>
</dbReference>
<organism evidence="2 3">
    <name type="scientific">Spongiivirga citrea</name>
    <dbReference type="NCBI Taxonomy" id="1481457"/>
    <lineage>
        <taxon>Bacteria</taxon>
        <taxon>Pseudomonadati</taxon>
        <taxon>Bacteroidota</taxon>
        <taxon>Flavobacteriia</taxon>
        <taxon>Flavobacteriales</taxon>
        <taxon>Flavobacteriaceae</taxon>
        <taxon>Spongiivirga</taxon>
    </lineage>
</organism>
<reference evidence="2 3" key="1">
    <citation type="submission" date="2020-01" db="EMBL/GenBank/DDBJ databases">
        <title>Spongiivirga citrea KCTC 32990T.</title>
        <authorList>
            <person name="Wang G."/>
        </authorList>
    </citation>
    <scope>NUCLEOTIDE SEQUENCE [LARGE SCALE GENOMIC DNA]</scope>
    <source>
        <strain evidence="2 3">KCTC 32990</strain>
    </source>
</reference>
<gene>
    <name evidence="2" type="ORF">GWK10_10660</name>
</gene>
<dbReference type="InterPro" id="IPR036359">
    <property type="entry name" value="Thiol_cytolysin_sf"/>
</dbReference>
<dbReference type="PROSITE" id="PS51257">
    <property type="entry name" value="PROKAR_LIPOPROTEIN"/>
    <property type="match status" value="1"/>
</dbReference>
<dbReference type="InterPro" id="IPR036375">
    <property type="entry name" value="Hemopexin-like_dom_sf"/>
</dbReference>